<proteinExistence type="inferred from homology"/>
<evidence type="ECO:0000313" key="4">
    <source>
        <dbReference type="EMBL" id="KAG5660059.1"/>
    </source>
</evidence>
<protein>
    <recommendedName>
        <fullName evidence="6">Phospholipase/carboxylesterase/thioesterase domain-containing protein</fullName>
    </recommendedName>
</protein>
<dbReference type="GO" id="GO:0052689">
    <property type="term" value="F:carboxylic ester hydrolase activity"/>
    <property type="evidence" value="ECO:0007669"/>
    <property type="project" value="TreeGrafter"/>
</dbReference>
<dbReference type="Pfam" id="PF02230">
    <property type="entry name" value="Abhydrolase_2"/>
    <property type="match status" value="1"/>
</dbReference>
<evidence type="ECO:0000259" key="3">
    <source>
        <dbReference type="Pfam" id="PF02230"/>
    </source>
</evidence>
<evidence type="ECO:0000259" key="2">
    <source>
        <dbReference type="Pfam" id="PF00326"/>
    </source>
</evidence>
<evidence type="ECO:0008006" key="6">
    <source>
        <dbReference type="Google" id="ProtNLM"/>
    </source>
</evidence>
<dbReference type="EMBL" id="JAGPUO010000010">
    <property type="protein sequence ID" value="KAG5660059.1"/>
    <property type="molecule type" value="Genomic_DNA"/>
</dbReference>
<comment type="caution">
    <text evidence="4">The sequence shown here is derived from an EMBL/GenBank/DDBJ whole genome shotgun (WGS) entry which is preliminary data.</text>
</comment>
<dbReference type="PANTHER" id="PTHR10655:SF63">
    <property type="entry name" value="PHOSPHOLIPASE_CARBOXYLESTERASE_THIOESTERASE DOMAIN-CONTAINING PROTEIN"/>
    <property type="match status" value="1"/>
</dbReference>
<dbReference type="InterPro" id="IPR001375">
    <property type="entry name" value="Peptidase_S9_cat"/>
</dbReference>
<accession>A0A9P7KSB5</accession>
<dbReference type="PANTHER" id="PTHR10655">
    <property type="entry name" value="LYSOPHOSPHOLIPASE-RELATED"/>
    <property type="match status" value="1"/>
</dbReference>
<name>A0A9P7KSB5_9HYPO</name>
<evidence type="ECO:0000256" key="1">
    <source>
        <dbReference type="ARBA" id="ARBA00006499"/>
    </source>
</evidence>
<dbReference type="Proteomes" id="UP000782241">
    <property type="component" value="Unassembled WGS sequence"/>
</dbReference>
<dbReference type="GO" id="GO:0005737">
    <property type="term" value="C:cytoplasm"/>
    <property type="evidence" value="ECO:0007669"/>
    <property type="project" value="TreeGrafter"/>
</dbReference>
<dbReference type="Pfam" id="PF00326">
    <property type="entry name" value="Peptidase_S9"/>
    <property type="match status" value="1"/>
</dbReference>
<dbReference type="InterPro" id="IPR003140">
    <property type="entry name" value="PLipase/COase/thioEstase"/>
</dbReference>
<dbReference type="InterPro" id="IPR050565">
    <property type="entry name" value="LYPA1-2/EST-like"/>
</dbReference>
<comment type="similarity">
    <text evidence="1">Belongs to the AB hydrolase superfamily. AB hydrolase 2 family.</text>
</comment>
<dbReference type="Gene3D" id="3.40.50.1820">
    <property type="entry name" value="alpha/beta hydrolase"/>
    <property type="match status" value="1"/>
</dbReference>
<gene>
    <name evidence="4" type="ORF">KAF25_003581</name>
</gene>
<evidence type="ECO:0000313" key="5">
    <source>
        <dbReference type="Proteomes" id="UP000782241"/>
    </source>
</evidence>
<dbReference type="AlphaFoldDB" id="A0A9P7KSB5"/>
<organism evidence="4 5">
    <name type="scientific">Fusarium avenaceum</name>
    <dbReference type="NCBI Taxonomy" id="40199"/>
    <lineage>
        <taxon>Eukaryota</taxon>
        <taxon>Fungi</taxon>
        <taxon>Dikarya</taxon>
        <taxon>Ascomycota</taxon>
        <taxon>Pezizomycotina</taxon>
        <taxon>Sordariomycetes</taxon>
        <taxon>Hypocreomycetidae</taxon>
        <taxon>Hypocreales</taxon>
        <taxon>Nectriaceae</taxon>
        <taxon>Fusarium</taxon>
        <taxon>Fusarium tricinctum species complex</taxon>
    </lineage>
</organism>
<feature type="domain" description="Peptidase S9 prolyl oligopeptidase catalytic" evidence="2">
    <location>
        <begin position="354"/>
        <end position="415"/>
    </location>
</feature>
<reference evidence="4" key="1">
    <citation type="submission" date="2021-04" db="EMBL/GenBank/DDBJ databases">
        <title>Draft genome of Fusarium avenaceum strain F156N33, isolated from an atmospheric sample in Virginia.</title>
        <authorList>
            <person name="Yang S."/>
            <person name="Vinatzer B.A."/>
            <person name="Coleman J."/>
        </authorList>
    </citation>
    <scope>NUCLEOTIDE SEQUENCE</scope>
    <source>
        <strain evidence="4">F156N33</strain>
    </source>
</reference>
<keyword evidence="5" id="KW-1185">Reference proteome</keyword>
<dbReference type="GO" id="GO:0008474">
    <property type="term" value="F:palmitoyl-(protein) hydrolase activity"/>
    <property type="evidence" value="ECO:0007669"/>
    <property type="project" value="TreeGrafter"/>
</dbReference>
<dbReference type="SUPFAM" id="SSF53474">
    <property type="entry name" value="alpha/beta-Hydrolases"/>
    <property type="match status" value="1"/>
</dbReference>
<dbReference type="InterPro" id="IPR029058">
    <property type="entry name" value="AB_hydrolase_fold"/>
</dbReference>
<feature type="domain" description="Phospholipase/carboxylesterase/thioesterase" evidence="3">
    <location>
        <begin position="142"/>
        <end position="304"/>
    </location>
</feature>
<sequence>MASFDLWVGNSNDRSSYGFRHRLLFLSEEGSDQATWYHSTNVGDLKTGGAFKLQIDEKSLDSHVLDSRFFVGKFAAKDKDKVKDVLQRTPATFCQQWVSDVLEALEKESLVSKGTMKKSLHFDISTPSAMDETSHLKQGVPPFIVEPSNHHTHSVIFLHGLGSNGEKFGRELLKTGICFDGKSLPDLFPDARFIFPTSKRRRSSAFNRSMLTQWFDIASLSDPYYRSQTQYQGLEQSSREIFQLINEERRKVPEKNIILGGISQGCAMSLMCLLALDFPIGGFIGMSGWLPFAGDVRQIAEKNTDQHVSGDEGDPFEIFDNESDLRDAGAKVHGYVKELLALAGPERSKALGALSTPVALGHGEADEKVVPALGEQACRALLSTGFEVEWKSYEGQGHWYKIPDQIDDIVKFIKERVGWSY</sequence>